<dbReference type="Pfam" id="PF11062">
    <property type="entry name" value="DUF2863"/>
    <property type="match status" value="1"/>
</dbReference>
<dbReference type="Proteomes" id="UP000245216">
    <property type="component" value="Unassembled WGS sequence"/>
</dbReference>
<sequence length="405" mass="45685">MSMSQLNSKLLAQQPKEIQRLINYTDALVRSGSQIEDRYWQGLTAQLLDKLYSGRRNTAVEQTLELLGSQQQNQHYEILMELAESHAECQQIEHDGVLYDALLFSAPLTAWTRYQLPQGTLKPQQHKELEEALRATVLAEGTMCALLPNLVNYDEMPQTYQQAYAWTRSLTAQALGHSQEPAPLNKPEEASSLLADARFLIGVVMAPVGQPLFRWQQSSDNLQADHLRWVEQWVERYSAIVTPLFTGCQLQFLAPNAYYVNNRESDREIRPLALKAGITWLQTAVKLPPDHLRAVIVACGEEQIEEYRVGFSTISSPTVIYGCIWPVLSQEEAESSFHSDDHIDIPDVIAALLSTLGLVQIQRLPGLHSTETCDDCNAPFFPDINGEMQHPELPDEIDLDPVQLH</sequence>
<dbReference type="EMBL" id="QEXO01000002">
    <property type="protein sequence ID" value="PWE14386.1"/>
    <property type="molecule type" value="Genomic_DNA"/>
</dbReference>
<reference evidence="1 2" key="1">
    <citation type="submission" date="2018-05" db="EMBL/GenBank/DDBJ databases">
        <title>Genome Sequence of an Efficient Indole-Degrading Bacterium, Alcaligenes sp.YBY.</title>
        <authorList>
            <person name="Yang B."/>
        </authorList>
    </citation>
    <scope>NUCLEOTIDE SEQUENCE [LARGE SCALE GENOMIC DNA]</scope>
    <source>
        <strain evidence="1 2">YBY</strain>
    </source>
</reference>
<comment type="caution">
    <text evidence="1">The sequence shown here is derived from an EMBL/GenBank/DDBJ whole genome shotgun (WGS) entry which is preliminary data.</text>
</comment>
<evidence type="ECO:0000313" key="2">
    <source>
        <dbReference type="Proteomes" id="UP000245216"/>
    </source>
</evidence>
<evidence type="ECO:0000313" key="1">
    <source>
        <dbReference type="EMBL" id="PWE14386.1"/>
    </source>
</evidence>
<name>A0A2U2BK72_ALCFA</name>
<accession>A0A2U2BK72</accession>
<dbReference type="InterPro" id="IPR021292">
    <property type="entry name" value="DUF2863"/>
</dbReference>
<proteinExistence type="predicted"/>
<dbReference type="KEGG" id="afa:UZ73_05500"/>
<reference evidence="1 2" key="2">
    <citation type="submission" date="2018-05" db="EMBL/GenBank/DDBJ databases">
        <authorList>
            <person name="Lanie J.A."/>
            <person name="Ng W.-L."/>
            <person name="Kazmierczak K.M."/>
            <person name="Andrzejewski T.M."/>
            <person name="Davidsen T.M."/>
            <person name="Wayne K.J."/>
            <person name="Tettelin H."/>
            <person name="Glass J.I."/>
            <person name="Rusch D."/>
            <person name="Podicherti R."/>
            <person name="Tsui H.-C.T."/>
            <person name="Winkler M.E."/>
        </authorList>
    </citation>
    <scope>NUCLEOTIDE SEQUENCE [LARGE SCALE GENOMIC DNA]</scope>
    <source>
        <strain evidence="1 2">YBY</strain>
    </source>
</reference>
<dbReference type="AlphaFoldDB" id="A0A2U2BK72"/>
<gene>
    <name evidence="1" type="ORF">DF183_06540</name>
</gene>
<organism evidence="1 2">
    <name type="scientific">Alcaligenes faecalis</name>
    <dbReference type="NCBI Taxonomy" id="511"/>
    <lineage>
        <taxon>Bacteria</taxon>
        <taxon>Pseudomonadati</taxon>
        <taxon>Pseudomonadota</taxon>
        <taxon>Betaproteobacteria</taxon>
        <taxon>Burkholderiales</taxon>
        <taxon>Alcaligenaceae</taxon>
        <taxon>Alcaligenes</taxon>
    </lineage>
</organism>
<protein>
    <submittedName>
        <fullName evidence="1">DUF2863 domain-containing protein</fullName>
    </submittedName>
</protein>
<dbReference type="STRING" id="511.UZ73_05500"/>